<name>A0A3A8Q7P9_9BACT</name>
<evidence type="ECO:0000256" key="3">
    <source>
        <dbReference type="ARBA" id="ARBA00023163"/>
    </source>
</evidence>
<dbReference type="PROSITE" id="PS50995">
    <property type="entry name" value="HTH_MARR_2"/>
    <property type="match status" value="1"/>
</dbReference>
<dbReference type="SMART" id="SM00347">
    <property type="entry name" value="HTH_MARR"/>
    <property type="match status" value="1"/>
</dbReference>
<organism evidence="6 7">
    <name type="scientific">Corallococcus llansteffanensis</name>
    <dbReference type="NCBI Taxonomy" id="2316731"/>
    <lineage>
        <taxon>Bacteria</taxon>
        <taxon>Pseudomonadati</taxon>
        <taxon>Myxococcota</taxon>
        <taxon>Myxococcia</taxon>
        <taxon>Myxococcales</taxon>
        <taxon>Cystobacterineae</taxon>
        <taxon>Myxococcaceae</taxon>
        <taxon>Corallococcus</taxon>
    </lineage>
</organism>
<dbReference type="EMBL" id="RAWB01000062">
    <property type="protein sequence ID" value="RKH63551.1"/>
    <property type="molecule type" value="Genomic_DNA"/>
</dbReference>
<dbReference type="Pfam" id="PF12802">
    <property type="entry name" value="MarR_2"/>
    <property type="match status" value="1"/>
</dbReference>
<dbReference type="InterPro" id="IPR000835">
    <property type="entry name" value="HTH_MarR-typ"/>
</dbReference>
<keyword evidence="1" id="KW-0805">Transcription regulation</keyword>
<dbReference type="InterPro" id="IPR036388">
    <property type="entry name" value="WH-like_DNA-bd_sf"/>
</dbReference>
<reference evidence="7" key="1">
    <citation type="submission" date="2018-09" db="EMBL/GenBank/DDBJ databases">
        <authorList>
            <person name="Livingstone P.G."/>
            <person name="Whitworth D.E."/>
        </authorList>
    </citation>
    <scope>NUCLEOTIDE SEQUENCE [LARGE SCALE GENOMIC DNA]</scope>
    <source>
        <strain evidence="7">CA051B</strain>
    </source>
</reference>
<dbReference type="GO" id="GO:0003677">
    <property type="term" value="F:DNA binding"/>
    <property type="evidence" value="ECO:0007669"/>
    <property type="project" value="UniProtKB-KW"/>
</dbReference>
<dbReference type="PANTHER" id="PTHR33164">
    <property type="entry name" value="TRANSCRIPTIONAL REGULATOR, MARR FAMILY"/>
    <property type="match status" value="1"/>
</dbReference>
<dbReference type="SUPFAM" id="SSF46785">
    <property type="entry name" value="Winged helix' DNA-binding domain"/>
    <property type="match status" value="1"/>
</dbReference>
<evidence type="ECO:0000259" key="5">
    <source>
        <dbReference type="PROSITE" id="PS50995"/>
    </source>
</evidence>
<dbReference type="GO" id="GO:0006950">
    <property type="term" value="P:response to stress"/>
    <property type="evidence" value="ECO:0007669"/>
    <property type="project" value="TreeGrafter"/>
</dbReference>
<dbReference type="InterPro" id="IPR039422">
    <property type="entry name" value="MarR/SlyA-like"/>
</dbReference>
<dbReference type="GO" id="GO:0003700">
    <property type="term" value="F:DNA-binding transcription factor activity"/>
    <property type="evidence" value="ECO:0007669"/>
    <property type="project" value="InterPro"/>
</dbReference>
<evidence type="ECO:0000313" key="6">
    <source>
        <dbReference type="EMBL" id="RKH63551.1"/>
    </source>
</evidence>
<dbReference type="InterPro" id="IPR036390">
    <property type="entry name" value="WH_DNA-bd_sf"/>
</dbReference>
<dbReference type="Proteomes" id="UP000272888">
    <property type="component" value="Unassembled WGS sequence"/>
</dbReference>
<dbReference type="RefSeq" id="WP_120642928.1">
    <property type="nucleotide sequence ID" value="NZ_RAWB01000062.1"/>
</dbReference>
<gene>
    <name evidence="6" type="ORF">D7V93_08635</name>
</gene>
<dbReference type="Gene3D" id="1.10.10.10">
    <property type="entry name" value="Winged helix-like DNA-binding domain superfamily/Winged helix DNA-binding domain"/>
    <property type="match status" value="1"/>
</dbReference>
<evidence type="ECO:0000256" key="4">
    <source>
        <dbReference type="SAM" id="MobiDB-lite"/>
    </source>
</evidence>
<keyword evidence="7" id="KW-1185">Reference proteome</keyword>
<keyword evidence="2" id="KW-0238">DNA-binding</keyword>
<dbReference type="AlphaFoldDB" id="A0A3A8Q7P9"/>
<proteinExistence type="predicted"/>
<dbReference type="PANTHER" id="PTHR33164:SF64">
    <property type="entry name" value="TRANSCRIPTIONAL REGULATOR SLYA"/>
    <property type="match status" value="1"/>
</dbReference>
<keyword evidence="3" id="KW-0804">Transcription</keyword>
<accession>A0A3A8Q7P9</accession>
<feature type="domain" description="HTH marR-type" evidence="5">
    <location>
        <begin position="6"/>
        <end position="143"/>
    </location>
</feature>
<comment type="caution">
    <text evidence="6">The sequence shown here is derived from an EMBL/GenBank/DDBJ whole genome shotgun (WGS) entry which is preliminary data.</text>
</comment>
<evidence type="ECO:0000256" key="1">
    <source>
        <dbReference type="ARBA" id="ARBA00023015"/>
    </source>
</evidence>
<protein>
    <submittedName>
        <fullName evidence="6">MarR family transcriptional regulator</fullName>
    </submittedName>
</protein>
<sequence length="165" mass="18143">MSLPSSATLGTLLRHLTELLDGAVEKAYESLPLDYRPRYTPIVRTLIELGPASIRTVSTRAGISHSAVSQTVAQMEKRGLVTLRASDDDARERIIVLTPAAEAIVPALQRQWELTQAAAQAFEGELSMPLSQLLREAIEALERRPFDERLASTKPSKPSGKRVQK</sequence>
<evidence type="ECO:0000256" key="2">
    <source>
        <dbReference type="ARBA" id="ARBA00023125"/>
    </source>
</evidence>
<evidence type="ECO:0000313" key="7">
    <source>
        <dbReference type="Proteomes" id="UP000272888"/>
    </source>
</evidence>
<feature type="region of interest" description="Disordered" evidence="4">
    <location>
        <begin position="145"/>
        <end position="165"/>
    </location>
</feature>